<feature type="region of interest" description="Disordered" evidence="1">
    <location>
        <begin position="1"/>
        <end position="33"/>
    </location>
</feature>
<evidence type="ECO:0000313" key="2">
    <source>
        <dbReference type="EMBL" id="TNN30998.1"/>
    </source>
</evidence>
<dbReference type="EMBL" id="SRLO01003915">
    <property type="protein sequence ID" value="TNN30998.1"/>
    <property type="molecule type" value="Genomic_DNA"/>
</dbReference>
<protein>
    <submittedName>
        <fullName evidence="2">Uncharacterized protein</fullName>
    </submittedName>
</protein>
<accession>A0A4Z2EQ91</accession>
<feature type="region of interest" description="Disordered" evidence="1">
    <location>
        <begin position="106"/>
        <end position="145"/>
    </location>
</feature>
<dbReference type="AlphaFoldDB" id="A0A4Z2EQ91"/>
<keyword evidence="3" id="KW-1185">Reference proteome</keyword>
<evidence type="ECO:0000313" key="3">
    <source>
        <dbReference type="Proteomes" id="UP000314294"/>
    </source>
</evidence>
<comment type="caution">
    <text evidence="2">The sequence shown here is derived from an EMBL/GenBank/DDBJ whole genome shotgun (WGS) entry which is preliminary data.</text>
</comment>
<proteinExistence type="predicted"/>
<dbReference type="Proteomes" id="UP000314294">
    <property type="component" value="Unassembled WGS sequence"/>
</dbReference>
<organism evidence="2 3">
    <name type="scientific">Liparis tanakae</name>
    <name type="common">Tanaka's snailfish</name>
    <dbReference type="NCBI Taxonomy" id="230148"/>
    <lineage>
        <taxon>Eukaryota</taxon>
        <taxon>Metazoa</taxon>
        <taxon>Chordata</taxon>
        <taxon>Craniata</taxon>
        <taxon>Vertebrata</taxon>
        <taxon>Euteleostomi</taxon>
        <taxon>Actinopterygii</taxon>
        <taxon>Neopterygii</taxon>
        <taxon>Teleostei</taxon>
        <taxon>Neoteleostei</taxon>
        <taxon>Acanthomorphata</taxon>
        <taxon>Eupercaria</taxon>
        <taxon>Perciformes</taxon>
        <taxon>Cottioidei</taxon>
        <taxon>Cottales</taxon>
        <taxon>Liparidae</taxon>
        <taxon>Liparis</taxon>
    </lineage>
</organism>
<gene>
    <name evidence="2" type="ORF">EYF80_058849</name>
</gene>
<evidence type="ECO:0000256" key="1">
    <source>
        <dbReference type="SAM" id="MobiDB-lite"/>
    </source>
</evidence>
<sequence>MRVADSPHPGGSAPRGSFSTGAPDGWGTNTQHSSVVPSCQQACMGQSELMVLSSAHSLMCEHTRVDVTGSCVEAAQHQQGGSLFSPAVWAMCVKNVKVEKRSGLDAVQASDQTAGRLLPRDSERRRPSGAPQGGGSMDIRVHSNQ</sequence>
<name>A0A4Z2EQ91_9TELE</name>
<reference evidence="2 3" key="1">
    <citation type="submission" date="2019-03" db="EMBL/GenBank/DDBJ databases">
        <title>First draft genome of Liparis tanakae, snailfish: a comprehensive survey of snailfish specific genes.</title>
        <authorList>
            <person name="Kim W."/>
            <person name="Song I."/>
            <person name="Jeong J.-H."/>
            <person name="Kim D."/>
            <person name="Kim S."/>
            <person name="Ryu S."/>
            <person name="Song J.Y."/>
            <person name="Lee S.K."/>
        </authorList>
    </citation>
    <scope>NUCLEOTIDE SEQUENCE [LARGE SCALE GENOMIC DNA]</scope>
    <source>
        <tissue evidence="2">Muscle</tissue>
    </source>
</reference>